<gene>
    <name evidence="1" type="primary">dndB</name>
    <name evidence="1" type="ORF">H9X83_11375</name>
</gene>
<dbReference type="Pfam" id="PF14072">
    <property type="entry name" value="DndB"/>
    <property type="match status" value="1"/>
</dbReference>
<evidence type="ECO:0000313" key="2">
    <source>
        <dbReference type="Proteomes" id="UP000729290"/>
    </source>
</evidence>
<dbReference type="InterPro" id="IPR017601">
    <property type="entry name" value="DGQHR-contain_dom"/>
</dbReference>
<dbReference type="CDD" id="cd16412">
    <property type="entry name" value="dndB"/>
    <property type="match status" value="1"/>
</dbReference>
<keyword evidence="2" id="KW-1185">Reference proteome</keyword>
<accession>A0ABS2GC62</accession>
<dbReference type="NCBIfam" id="TIGR03233">
    <property type="entry name" value="DNA_S_dndB"/>
    <property type="match status" value="1"/>
</dbReference>
<protein>
    <submittedName>
        <fullName evidence="1">DNA sulfur modification protein DndB</fullName>
    </submittedName>
</protein>
<organism evidence="1 2">
    <name type="scientific">Anaerotignum lactatifermentans</name>
    <dbReference type="NCBI Taxonomy" id="160404"/>
    <lineage>
        <taxon>Bacteria</taxon>
        <taxon>Bacillati</taxon>
        <taxon>Bacillota</taxon>
        <taxon>Clostridia</taxon>
        <taxon>Lachnospirales</taxon>
        <taxon>Anaerotignaceae</taxon>
        <taxon>Anaerotignum</taxon>
    </lineage>
</organism>
<dbReference type="Proteomes" id="UP000729290">
    <property type="component" value="Unassembled WGS sequence"/>
</dbReference>
<sequence>MFYRFPAMRGIQANSEYFVCMIPLGILSKIFIEEFSDVLPEFRAQRRLNEQRIPEIRDYIINNRDSYVFSALAASVDGQVTFLPTKDSSNIGELEIDVSATFLINDGQHRKAAILKAIEFDESLKDETIAVVLYRDKGLVRSQQMFTDLNKHAVNTSKSLNTLYDSKDPMAIMTKQVVSQVPFLRKYTDKEKDNLANYAAKLFTLNVFYDVNKRIIKNPVYIEEETKFLVDFWATIVANMKDWNDMDKGDLSKKDLRETYISIRGITLHAFGKLGNYFFSHPEYDFHKILTGLLKIDWSRSNLECWENRAITDKGRINRNEKGIFLTYIQIKRLLNLKIDNDEASREKQLL</sequence>
<dbReference type="RefSeq" id="WP_205134410.1">
    <property type="nucleotide sequence ID" value="NZ_JACSNT010000018.1"/>
</dbReference>
<dbReference type="EMBL" id="JACSNV010000020">
    <property type="protein sequence ID" value="MBM6878750.1"/>
    <property type="molecule type" value="Genomic_DNA"/>
</dbReference>
<comment type="caution">
    <text evidence="1">The sequence shown here is derived from an EMBL/GenBank/DDBJ whole genome shotgun (WGS) entry which is preliminary data.</text>
</comment>
<evidence type="ECO:0000313" key="1">
    <source>
        <dbReference type="EMBL" id="MBM6878750.1"/>
    </source>
</evidence>
<dbReference type="InterPro" id="IPR017642">
    <property type="entry name" value="DNA_S_mod_DndB"/>
</dbReference>
<proteinExistence type="predicted"/>
<name>A0ABS2GC62_9FIRM</name>
<dbReference type="NCBIfam" id="TIGR03187">
    <property type="entry name" value="DGQHR"/>
    <property type="match status" value="1"/>
</dbReference>
<reference evidence="1 2" key="1">
    <citation type="journal article" date="2021" name="Sci. Rep.">
        <title>The distribution of antibiotic resistance genes in chicken gut microbiota commensals.</title>
        <authorList>
            <person name="Juricova H."/>
            <person name="Matiasovicova J."/>
            <person name="Kubasova T."/>
            <person name="Cejkova D."/>
            <person name="Rychlik I."/>
        </authorList>
    </citation>
    <scope>NUCLEOTIDE SEQUENCE [LARGE SCALE GENOMIC DNA]</scope>
    <source>
        <strain evidence="1 2">An431b</strain>
    </source>
</reference>